<dbReference type="InterPro" id="IPR036188">
    <property type="entry name" value="FAD/NAD-bd_sf"/>
</dbReference>
<keyword evidence="5 9" id="KW-0560">Oxidoreductase</keyword>
<dbReference type="SUPFAM" id="SSF51230">
    <property type="entry name" value="Single hybrid motif"/>
    <property type="match status" value="1"/>
</dbReference>
<reference evidence="14" key="3">
    <citation type="submission" date="2022-01" db="EMBL/GenBank/DDBJ databases">
        <title>Collection of gut derived symbiotic bacterial strains cultured from healthy donors.</title>
        <authorList>
            <person name="Lin H."/>
            <person name="Kohout C."/>
            <person name="Waligurski E."/>
            <person name="Pamer E.G."/>
        </authorList>
    </citation>
    <scope>NUCLEOTIDE SEQUENCE</scope>
    <source>
        <strain evidence="14">DFI.6.55</strain>
    </source>
</reference>
<evidence type="ECO:0000256" key="3">
    <source>
        <dbReference type="ARBA" id="ARBA00022630"/>
    </source>
</evidence>
<dbReference type="SUPFAM" id="SSF51905">
    <property type="entry name" value="FAD/NAD(P)-binding domain"/>
    <property type="match status" value="1"/>
</dbReference>
<feature type="domain" description="Lipoyl-binding" evidence="11">
    <location>
        <begin position="5"/>
        <end position="72"/>
    </location>
</feature>
<dbReference type="PROSITE" id="PS00076">
    <property type="entry name" value="PYRIDINE_REDOX_1"/>
    <property type="match status" value="1"/>
</dbReference>
<evidence type="ECO:0000256" key="7">
    <source>
        <dbReference type="ARBA" id="ARBA00023157"/>
    </source>
</evidence>
<dbReference type="AlphaFoldDB" id="A0AAW5BV78"/>
<dbReference type="Proteomes" id="UP000669239">
    <property type="component" value="Unassembled WGS sequence"/>
</dbReference>
<dbReference type="InterPro" id="IPR011053">
    <property type="entry name" value="Single_hybrid_motif"/>
</dbReference>
<evidence type="ECO:0000256" key="10">
    <source>
        <dbReference type="SAM" id="MobiDB-lite"/>
    </source>
</evidence>
<sequence length="582" mass="61704">MELIFKAADKGKQYKVTKIYVKEGLAFEAGAPLFKAESGKLNTVVKAEQAGTLMELFVHEGQEIGAGDILARVSYEEAGEQAVQKQMGIKGISPDNRSGKDKGGKPSPAYTLPGKKETLTCDIAVIGAGPGGYEAAIYAAKQGKSVILIEKGKVGGTCLNAGCIPTKAIVSSAARYHGLQSSAIFGVSCPEVSFDMHQVISHKNQVVGELRQGIESLLKANDVRLVRGAASFQGEKELLVAQGLNRTTVKADHIIIASGSRILKLPIPGINGKNVLNSASALDLEEDFTSIAIIGGGVIGMEFAGIYAAFDKQVHVLEYEGQILPTVDSDLAGALLHVLEGRADIRTGVRVKEIRESENNRCIVVFEADGCEKYLVTDKVLVAVGRAADMEGLKLDNAGIRLTENGRAIEVDSHMQTNVDGIYAIGDVTGKIQLAHAASHQGMAAVDHILQKQHAMEYDFIPSVIFSTIELAAVGKTEGQLKKEGIPYRVSRFPFAANGKALTMEERDGFVKLLARETDGALLGAAVAGPDASNLISILALALSNHLPAEAIIRTVFPHPTLGEGIHEAALGLTVGAIHNYE</sequence>
<comment type="similarity">
    <text evidence="1 9">Belongs to the class-I pyridine nucleotide-disulfide oxidoreductase family.</text>
</comment>
<name>A0AAW5BV78_9FIRM</name>
<organism evidence="14 17">
    <name type="scientific">Enterocloster aldenensis</name>
    <dbReference type="NCBI Taxonomy" id="358742"/>
    <lineage>
        <taxon>Bacteria</taxon>
        <taxon>Bacillati</taxon>
        <taxon>Bacillota</taxon>
        <taxon>Clostridia</taxon>
        <taxon>Lachnospirales</taxon>
        <taxon>Lachnospiraceae</taxon>
        <taxon>Enterocloster</taxon>
    </lineage>
</organism>
<dbReference type="PANTHER" id="PTHR22912:SF151">
    <property type="entry name" value="DIHYDROLIPOYL DEHYDROGENASE, MITOCHONDRIAL"/>
    <property type="match status" value="1"/>
</dbReference>
<evidence type="ECO:0000313" key="15">
    <source>
        <dbReference type="EMBL" id="NSJ49598.1"/>
    </source>
</evidence>
<dbReference type="Proteomes" id="UP001299608">
    <property type="component" value="Unassembled WGS sequence"/>
</dbReference>
<evidence type="ECO:0000313" key="17">
    <source>
        <dbReference type="Proteomes" id="UP001299608"/>
    </source>
</evidence>
<keyword evidence="7" id="KW-1015">Disulfide bond</keyword>
<dbReference type="InterPro" id="IPR000089">
    <property type="entry name" value="Biotin_lipoyl"/>
</dbReference>
<reference evidence="15" key="2">
    <citation type="submission" date="2020-02" db="EMBL/GenBank/DDBJ databases">
        <authorList>
            <person name="Littmann E."/>
            <person name="Sorbara M."/>
        </authorList>
    </citation>
    <scope>NUCLEOTIDE SEQUENCE</scope>
    <source>
        <strain evidence="15">MSK.1.17</strain>
    </source>
</reference>
<dbReference type="Gene3D" id="3.50.50.60">
    <property type="entry name" value="FAD/NAD(P)-binding domain"/>
    <property type="match status" value="2"/>
</dbReference>
<dbReference type="InterPro" id="IPR016156">
    <property type="entry name" value="FAD/NAD-linked_Rdtase_dimer_sf"/>
</dbReference>
<evidence type="ECO:0000256" key="4">
    <source>
        <dbReference type="ARBA" id="ARBA00022827"/>
    </source>
</evidence>
<dbReference type="InterPro" id="IPR012999">
    <property type="entry name" value="Pyr_OxRdtase_I_AS"/>
</dbReference>
<dbReference type="Pfam" id="PF07992">
    <property type="entry name" value="Pyr_redox_2"/>
    <property type="match status" value="1"/>
</dbReference>
<dbReference type="SUPFAM" id="SSF55424">
    <property type="entry name" value="FAD/NAD-linked reductases, dimerisation (C-terminal) domain"/>
    <property type="match status" value="1"/>
</dbReference>
<evidence type="ECO:0000259" key="11">
    <source>
        <dbReference type="Pfam" id="PF00364"/>
    </source>
</evidence>
<dbReference type="GO" id="GO:0050660">
    <property type="term" value="F:flavin adenine dinucleotide binding"/>
    <property type="evidence" value="ECO:0007669"/>
    <property type="project" value="InterPro"/>
</dbReference>
<dbReference type="RefSeq" id="WP_165642270.1">
    <property type="nucleotide sequence ID" value="NZ_BAABZL010000001.1"/>
</dbReference>
<gene>
    <name evidence="14" type="primary">lpdA</name>
    <name evidence="15" type="ORF">G5B36_12945</name>
    <name evidence="14" type="ORF">L0N08_03620</name>
</gene>
<dbReference type="Gene3D" id="3.30.390.30">
    <property type="match status" value="1"/>
</dbReference>
<feature type="domain" description="FAD/NAD(P)-binding" evidence="13">
    <location>
        <begin position="122"/>
        <end position="442"/>
    </location>
</feature>
<dbReference type="GeneID" id="97206179"/>
<dbReference type="Pfam" id="PF00364">
    <property type="entry name" value="Biotin_lipoyl"/>
    <property type="match status" value="1"/>
</dbReference>
<keyword evidence="4 9" id="KW-0274">FAD</keyword>
<evidence type="ECO:0000256" key="1">
    <source>
        <dbReference type="ARBA" id="ARBA00007532"/>
    </source>
</evidence>
<dbReference type="PANTHER" id="PTHR22912">
    <property type="entry name" value="DISULFIDE OXIDOREDUCTASE"/>
    <property type="match status" value="1"/>
</dbReference>
<evidence type="ECO:0000256" key="8">
    <source>
        <dbReference type="ARBA" id="ARBA00023284"/>
    </source>
</evidence>
<feature type="domain" description="Pyridine nucleotide-disulphide oxidoreductase dimerisation" evidence="12">
    <location>
        <begin position="461"/>
        <end position="570"/>
    </location>
</feature>
<evidence type="ECO:0000256" key="2">
    <source>
        <dbReference type="ARBA" id="ARBA00016961"/>
    </source>
</evidence>
<comment type="caution">
    <text evidence="14">The sequence shown here is derived from an EMBL/GenBank/DDBJ whole genome shotgun (WGS) entry which is preliminary data.</text>
</comment>
<evidence type="ECO:0000259" key="13">
    <source>
        <dbReference type="Pfam" id="PF07992"/>
    </source>
</evidence>
<dbReference type="GO" id="GO:0005737">
    <property type="term" value="C:cytoplasm"/>
    <property type="evidence" value="ECO:0007669"/>
    <property type="project" value="UniProtKB-ARBA"/>
</dbReference>
<dbReference type="PRINTS" id="PR00411">
    <property type="entry name" value="PNDRDTASEI"/>
</dbReference>
<dbReference type="EC" id="1.8.1.4" evidence="9"/>
<evidence type="ECO:0000256" key="6">
    <source>
        <dbReference type="ARBA" id="ARBA00023027"/>
    </source>
</evidence>
<accession>A0AAW5BV78</accession>
<dbReference type="InterPro" id="IPR004099">
    <property type="entry name" value="Pyr_nucl-diS_OxRdtase_dimer"/>
</dbReference>
<keyword evidence="3 9" id="KW-0285">Flavoprotein</keyword>
<reference evidence="15 16" key="1">
    <citation type="journal article" date="2020" name="Cell Host Microbe">
        <title>Functional and Genomic Variation between Human-Derived Isolates of Lachnospiraceae Reveals Inter- and Intra-Species Diversity.</title>
        <authorList>
            <person name="Sorbara M.T."/>
            <person name="Littmann E.R."/>
            <person name="Fontana E."/>
            <person name="Moody T.U."/>
            <person name="Kohout C.E."/>
            <person name="Gjonbalaj M."/>
            <person name="Eaton V."/>
            <person name="Seok R."/>
            <person name="Leiner I.M."/>
            <person name="Pamer E.G."/>
        </authorList>
    </citation>
    <scope>NUCLEOTIDE SEQUENCE [LARGE SCALE GENOMIC DNA]</scope>
    <source>
        <strain evidence="15 16">MSK.1.17</strain>
    </source>
</reference>
<protein>
    <recommendedName>
        <fullName evidence="2 9">Dihydrolipoyl dehydrogenase</fullName>
        <ecNumber evidence="9">1.8.1.4</ecNumber>
    </recommendedName>
</protein>
<dbReference type="FunFam" id="3.30.390.30:FF:000001">
    <property type="entry name" value="Dihydrolipoyl dehydrogenase"/>
    <property type="match status" value="1"/>
</dbReference>
<dbReference type="Gene3D" id="2.40.50.100">
    <property type="match status" value="1"/>
</dbReference>
<evidence type="ECO:0000259" key="12">
    <source>
        <dbReference type="Pfam" id="PF02852"/>
    </source>
</evidence>
<dbReference type="InterPro" id="IPR023753">
    <property type="entry name" value="FAD/NAD-binding_dom"/>
</dbReference>
<keyword evidence="8 9" id="KW-0676">Redox-active center</keyword>
<dbReference type="InterPro" id="IPR050151">
    <property type="entry name" value="Class-I_Pyr_Nuc-Dis_Oxidored"/>
</dbReference>
<feature type="region of interest" description="Disordered" evidence="10">
    <location>
        <begin position="86"/>
        <end position="112"/>
    </location>
</feature>
<dbReference type="PRINTS" id="PR00368">
    <property type="entry name" value="FADPNR"/>
</dbReference>
<keyword evidence="6 9" id="KW-0520">NAD</keyword>
<comment type="catalytic activity">
    <reaction evidence="9">
        <text>N(6)-[(R)-dihydrolipoyl]-L-lysyl-[protein] + NAD(+) = N(6)-[(R)-lipoyl]-L-lysyl-[protein] + NADH + H(+)</text>
        <dbReference type="Rhea" id="RHEA:15045"/>
        <dbReference type="Rhea" id="RHEA-COMP:10474"/>
        <dbReference type="Rhea" id="RHEA-COMP:10475"/>
        <dbReference type="ChEBI" id="CHEBI:15378"/>
        <dbReference type="ChEBI" id="CHEBI:57540"/>
        <dbReference type="ChEBI" id="CHEBI:57945"/>
        <dbReference type="ChEBI" id="CHEBI:83099"/>
        <dbReference type="ChEBI" id="CHEBI:83100"/>
        <dbReference type="EC" id="1.8.1.4"/>
    </reaction>
</comment>
<dbReference type="EMBL" id="JAAITT010000016">
    <property type="protein sequence ID" value="NSJ49598.1"/>
    <property type="molecule type" value="Genomic_DNA"/>
</dbReference>
<dbReference type="GO" id="GO:0006103">
    <property type="term" value="P:2-oxoglutarate metabolic process"/>
    <property type="evidence" value="ECO:0007669"/>
    <property type="project" value="TreeGrafter"/>
</dbReference>
<dbReference type="NCBIfam" id="TIGR01350">
    <property type="entry name" value="lipoamide_DH"/>
    <property type="match status" value="1"/>
</dbReference>
<dbReference type="CDD" id="cd06850">
    <property type="entry name" value="biotinyl_domain"/>
    <property type="match status" value="1"/>
</dbReference>
<comment type="miscellaneous">
    <text evidence="9">The active site is a redox-active disulfide bond.</text>
</comment>
<dbReference type="EMBL" id="JAKNGE010000004">
    <property type="protein sequence ID" value="MCG4744495.1"/>
    <property type="molecule type" value="Genomic_DNA"/>
</dbReference>
<evidence type="ECO:0000256" key="9">
    <source>
        <dbReference type="RuleBase" id="RU003692"/>
    </source>
</evidence>
<dbReference type="InterPro" id="IPR006258">
    <property type="entry name" value="Lipoamide_DH"/>
</dbReference>
<proteinExistence type="inferred from homology"/>
<dbReference type="Pfam" id="PF02852">
    <property type="entry name" value="Pyr_redox_dim"/>
    <property type="match status" value="1"/>
</dbReference>
<evidence type="ECO:0000313" key="14">
    <source>
        <dbReference type="EMBL" id="MCG4744495.1"/>
    </source>
</evidence>
<dbReference type="GO" id="GO:0004148">
    <property type="term" value="F:dihydrolipoyl dehydrogenase (NADH) activity"/>
    <property type="evidence" value="ECO:0007669"/>
    <property type="project" value="UniProtKB-EC"/>
</dbReference>
<evidence type="ECO:0000256" key="5">
    <source>
        <dbReference type="ARBA" id="ARBA00023002"/>
    </source>
</evidence>
<evidence type="ECO:0000313" key="16">
    <source>
        <dbReference type="Proteomes" id="UP000669239"/>
    </source>
</evidence>
<comment type="cofactor">
    <cofactor evidence="9">
        <name>FAD</name>
        <dbReference type="ChEBI" id="CHEBI:57692"/>
    </cofactor>
    <text evidence="9">Binds 1 FAD per subunit.</text>
</comment>
<keyword evidence="16" id="KW-1185">Reference proteome</keyword>